<evidence type="ECO:0000313" key="1">
    <source>
        <dbReference type="EMBL" id="KAI7732787.1"/>
    </source>
</evidence>
<accession>A0AAD5C0B2</accession>
<reference evidence="1" key="1">
    <citation type="submission" date="2022-06" db="EMBL/GenBank/DDBJ databases">
        <title>Uncovering the hologenomic basis of an extraordinary plant invasion.</title>
        <authorList>
            <person name="Bieker V.C."/>
            <person name="Martin M.D."/>
            <person name="Gilbert T."/>
            <person name="Hodgins K."/>
            <person name="Battlay P."/>
            <person name="Petersen B."/>
            <person name="Wilson J."/>
        </authorList>
    </citation>
    <scope>NUCLEOTIDE SEQUENCE</scope>
    <source>
        <strain evidence="1">AA19_3_7</strain>
        <tissue evidence="1">Leaf</tissue>
    </source>
</reference>
<proteinExistence type="predicted"/>
<dbReference type="EMBL" id="JAMZMK010010161">
    <property type="protein sequence ID" value="KAI7732787.1"/>
    <property type="molecule type" value="Genomic_DNA"/>
</dbReference>
<protein>
    <submittedName>
        <fullName evidence="1">Uncharacterized protein</fullName>
    </submittedName>
</protein>
<name>A0AAD5C0B2_AMBAR</name>
<sequence>MLFKAQSNQWWPSIVLFVGYCCKLLYNKANSIPSNLDVWHIYWLDLPQILSKEIGFKGDPSDEYAFSTFFPELIRAFRCISIVTSYDYVDSHRGSTTTLFFVRQVSVTTDGNAYEVVYSTSPTQQPS</sequence>
<organism evidence="1 2">
    <name type="scientific">Ambrosia artemisiifolia</name>
    <name type="common">Common ragweed</name>
    <dbReference type="NCBI Taxonomy" id="4212"/>
    <lineage>
        <taxon>Eukaryota</taxon>
        <taxon>Viridiplantae</taxon>
        <taxon>Streptophyta</taxon>
        <taxon>Embryophyta</taxon>
        <taxon>Tracheophyta</taxon>
        <taxon>Spermatophyta</taxon>
        <taxon>Magnoliopsida</taxon>
        <taxon>eudicotyledons</taxon>
        <taxon>Gunneridae</taxon>
        <taxon>Pentapetalae</taxon>
        <taxon>asterids</taxon>
        <taxon>campanulids</taxon>
        <taxon>Asterales</taxon>
        <taxon>Asteraceae</taxon>
        <taxon>Asteroideae</taxon>
        <taxon>Heliantheae alliance</taxon>
        <taxon>Heliantheae</taxon>
        <taxon>Ambrosia</taxon>
    </lineage>
</organism>
<keyword evidence="2" id="KW-1185">Reference proteome</keyword>
<dbReference type="AlphaFoldDB" id="A0AAD5C0B2"/>
<comment type="caution">
    <text evidence="1">The sequence shown here is derived from an EMBL/GenBank/DDBJ whole genome shotgun (WGS) entry which is preliminary data.</text>
</comment>
<gene>
    <name evidence="1" type="ORF">M8C21_028724</name>
</gene>
<evidence type="ECO:0000313" key="2">
    <source>
        <dbReference type="Proteomes" id="UP001206925"/>
    </source>
</evidence>
<dbReference type="Proteomes" id="UP001206925">
    <property type="component" value="Unassembled WGS sequence"/>
</dbReference>